<organism evidence="1">
    <name type="scientific">Salmonella enterica</name>
    <name type="common">Salmonella choleraesuis</name>
    <dbReference type="NCBI Taxonomy" id="28901"/>
    <lineage>
        <taxon>Bacteria</taxon>
        <taxon>Pseudomonadati</taxon>
        <taxon>Pseudomonadota</taxon>
        <taxon>Gammaproteobacteria</taxon>
        <taxon>Enterobacterales</taxon>
        <taxon>Enterobacteriaceae</taxon>
        <taxon>Salmonella</taxon>
    </lineage>
</organism>
<protein>
    <submittedName>
        <fullName evidence="1">Uncharacterized protein</fullName>
    </submittedName>
</protein>
<sequence>MSLQSIKEDIKRKFNQSLYVVTELLLDIALIESLKVIKIDQKQIKKLLQVTGSYFIEKNDLIYDETVIRALEKDNINREFIVDLLRDIQNDNEINTDIDLTNFLDAMKKYAKDNVKEYILLDSGLIDNYEELINKSIDFILEHVSYMQETIDLIKKSESPNKEKMLQITYFSYARTTATYVDDASKEFIRGAYSICHRYILKELLKKKNTQKSICEVFEDNLNNVTNKGIGSVKYILKDFFGFPETFRHYSNRHDLEKRFLIYKNFAKYRNKIVHENVIEPEKFNYIMGNFDKCDKFFYSVLELYNSNENQELLIEEIVNLCSKIANERSDILEKLYEKSKDYLPYSYN</sequence>
<reference evidence="1" key="1">
    <citation type="journal article" date="2018" name="Genome Biol.">
        <title>SKESA: strategic k-mer extension for scrupulous assemblies.</title>
        <authorList>
            <person name="Souvorov A."/>
            <person name="Agarwala R."/>
            <person name="Lipman D.J."/>
        </authorList>
    </citation>
    <scope>NUCLEOTIDE SEQUENCE</scope>
    <source>
        <strain evidence="1">MA.CIT_T44</strain>
    </source>
</reference>
<proteinExistence type="predicted"/>
<dbReference type="AlphaFoldDB" id="A0A759BGE4"/>
<evidence type="ECO:0000313" key="1">
    <source>
        <dbReference type="EMBL" id="HAG1615795.1"/>
    </source>
</evidence>
<comment type="caution">
    <text evidence="1">The sequence shown here is derived from an EMBL/GenBank/DDBJ whole genome shotgun (WGS) entry which is preliminary data.</text>
</comment>
<name>A0A759BGE4_SALER</name>
<reference evidence="1" key="2">
    <citation type="submission" date="2020-02" db="EMBL/GenBank/DDBJ databases">
        <authorList>
            <consortium name="NCBI Pathogen Detection Project"/>
        </authorList>
    </citation>
    <scope>NUCLEOTIDE SEQUENCE</scope>
    <source>
        <strain evidence="1">MA.CIT_T44</strain>
    </source>
</reference>
<gene>
    <name evidence="1" type="ORF">G8W57_004940</name>
</gene>
<accession>A0A759BGE4</accession>
<dbReference type="EMBL" id="DAAXME010000042">
    <property type="protein sequence ID" value="HAG1615795.1"/>
    <property type="molecule type" value="Genomic_DNA"/>
</dbReference>